<proteinExistence type="predicted"/>
<keyword evidence="3 6" id="KW-0812">Transmembrane</keyword>
<feature type="transmembrane region" description="Helical" evidence="6">
    <location>
        <begin position="43"/>
        <end position="66"/>
    </location>
</feature>
<dbReference type="AlphaFoldDB" id="A0A4S3MT78"/>
<feature type="transmembrane region" description="Helical" evidence="6">
    <location>
        <begin position="73"/>
        <end position="90"/>
    </location>
</feature>
<dbReference type="PANTHER" id="PTHR30086:SF20">
    <property type="entry name" value="ARGININE EXPORTER PROTEIN ARGO-RELATED"/>
    <property type="match status" value="1"/>
</dbReference>
<dbReference type="InterPro" id="IPR001123">
    <property type="entry name" value="LeuE-type"/>
</dbReference>
<protein>
    <submittedName>
        <fullName evidence="7">LysE family translocator</fullName>
    </submittedName>
</protein>
<feature type="transmembrane region" description="Helical" evidence="6">
    <location>
        <begin position="140"/>
        <end position="160"/>
    </location>
</feature>
<evidence type="ECO:0000256" key="6">
    <source>
        <dbReference type="SAM" id="Phobius"/>
    </source>
</evidence>
<keyword evidence="2" id="KW-1003">Cell membrane</keyword>
<dbReference type="GO" id="GO:0005886">
    <property type="term" value="C:plasma membrane"/>
    <property type="evidence" value="ECO:0007669"/>
    <property type="project" value="UniProtKB-SubCell"/>
</dbReference>
<dbReference type="GO" id="GO:0015171">
    <property type="term" value="F:amino acid transmembrane transporter activity"/>
    <property type="evidence" value="ECO:0007669"/>
    <property type="project" value="TreeGrafter"/>
</dbReference>
<reference evidence="7 8" key="1">
    <citation type="submission" date="2019-04" db="EMBL/GenBank/DDBJ databases">
        <title>Draft genome sequence of Gemmobacter aestuarii sp. nov.</title>
        <authorList>
            <person name="Hameed A."/>
            <person name="Lin S.-Y."/>
            <person name="Shahina M."/>
            <person name="Lai W.-A."/>
            <person name="Young C.-C."/>
        </authorList>
    </citation>
    <scope>NUCLEOTIDE SEQUENCE [LARGE SCALE GENOMIC DNA]</scope>
    <source>
        <strain evidence="7 8">CC-PW-75</strain>
    </source>
</reference>
<keyword evidence="4 6" id="KW-1133">Transmembrane helix</keyword>
<dbReference type="PANTHER" id="PTHR30086">
    <property type="entry name" value="ARGININE EXPORTER PROTEIN ARGO"/>
    <property type="match status" value="1"/>
</dbReference>
<evidence type="ECO:0000256" key="1">
    <source>
        <dbReference type="ARBA" id="ARBA00004651"/>
    </source>
</evidence>
<dbReference type="EMBL" id="SSND01000001">
    <property type="protein sequence ID" value="THD85799.1"/>
    <property type="molecule type" value="Genomic_DNA"/>
</dbReference>
<name>A0A4S3MT78_9RHOB</name>
<dbReference type="Proteomes" id="UP000309450">
    <property type="component" value="Unassembled WGS sequence"/>
</dbReference>
<keyword evidence="5 6" id="KW-0472">Membrane</keyword>
<organism evidence="7 8">
    <name type="scientific">Aliigemmobacter aestuarii</name>
    <dbReference type="NCBI Taxonomy" id="1445661"/>
    <lineage>
        <taxon>Bacteria</taxon>
        <taxon>Pseudomonadati</taxon>
        <taxon>Pseudomonadota</taxon>
        <taxon>Alphaproteobacteria</taxon>
        <taxon>Rhodobacterales</taxon>
        <taxon>Paracoccaceae</taxon>
        <taxon>Aliigemmobacter</taxon>
    </lineage>
</organism>
<evidence type="ECO:0000256" key="5">
    <source>
        <dbReference type="ARBA" id="ARBA00023136"/>
    </source>
</evidence>
<comment type="caution">
    <text evidence="7">The sequence shown here is derived from an EMBL/GenBank/DDBJ whole genome shotgun (WGS) entry which is preliminary data.</text>
</comment>
<gene>
    <name evidence="7" type="ORF">E7811_01385</name>
</gene>
<dbReference type="OrthoDB" id="9812084at2"/>
<sequence>MMETALALVLFLLPLAYSPGPGNLFFAALGGRFGLRGVLPALAGYHVATLAVTLAIGLGFAGVAALGPRLIEAIRLAGVAYVIWLAFGFLRAGTVEAADSPRRAGFQDGAALLVLNPKAHVIILLMFSQFLPGQGAADPALVAGIAILFTVNNLVAFVLWAQAGDMLLRRFRSGHGVRALNIGFGALLAGVALWMLAR</sequence>
<keyword evidence="8" id="KW-1185">Reference proteome</keyword>
<feature type="transmembrane region" description="Helical" evidence="6">
    <location>
        <begin position="180"/>
        <end position="197"/>
    </location>
</feature>
<evidence type="ECO:0000256" key="3">
    <source>
        <dbReference type="ARBA" id="ARBA00022692"/>
    </source>
</evidence>
<evidence type="ECO:0000256" key="2">
    <source>
        <dbReference type="ARBA" id="ARBA00022475"/>
    </source>
</evidence>
<evidence type="ECO:0000313" key="8">
    <source>
        <dbReference type="Proteomes" id="UP000309450"/>
    </source>
</evidence>
<dbReference type="Pfam" id="PF01810">
    <property type="entry name" value="LysE"/>
    <property type="match status" value="1"/>
</dbReference>
<comment type="subcellular location">
    <subcellularLocation>
        <location evidence="1">Cell membrane</location>
        <topology evidence="1">Multi-pass membrane protein</topology>
    </subcellularLocation>
</comment>
<evidence type="ECO:0000313" key="7">
    <source>
        <dbReference type="EMBL" id="THD85799.1"/>
    </source>
</evidence>
<evidence type="ECO:0000256" key="4">
    <source>
        <dbReference type="ARBA" id="ARBA00022989"/>
    </source>
</evidence>
<accession>A0A4S3MT78</accession>